<dbReference type="RefSeq" id="WP_131467564.1">
    <property type="nucleotide sequence ID" value="NZ_SJJY01000011.1"/>
</dbReference>
<evidence type="ECO:0000256" key="1">
    <source>
        <dbReference type="SAM" id="MobiDB-lite"/>
    </source>
</evidence>
<reference evidence="3 4" key="1">
    <citation type="submission" date="2019-02" db="EMBL/GenBank/DDBJ databases">
        <title>Kribbella capetownensis sp. nov. and Kribbella speibonae sp. nov., isolated from soil.</title>
        <authorList>
            <person name="Curtis S.M."/>
            <person name="Norton I."/>
            <person name="Everest G.J."/>
            <person name="Meyers P.R."/>
        </authorList>
    </citation>
    <scope>NUCLEOTIDE SEQUENCE [LARGE SCALE GENOMIC DNA]</scope>
    <source>
        <strain evidence="3 4">SK5</strain>
    </source>
</reference>
<comment type="caution">
    <text evidence="3">The sequence shown here is derived from an EMBL/GenBank/DDBJ whole genome shotgun (WGS) entry which is preliminary data.</text>
</comment>
<proteinExistence type="predicted"/>
<evidence type="ECO:0000259" key="2">
    <source>
        <dbReference type="Pfam" id="PF13338"/>
    </source>
</evidence>
<sequence>MNPKLSVLADVRGGWFTRADAVDCGYSDSELRQRLRRGQWSRLSRDVYVEPGASPAGEASWDRAKRLHLLKTRAVINRLGPGAVVSHQSAAMLHGLPTWGLDLSRVHVTKASGRKRSDSVADVHRSRFDPGELTVVDGLQVVTAARAVAETACASSYEVGVVLGDAALHSRLVSPEALVATADRHRVWHGSPAARAAARFANRLSESVGESRLRVLLANHGFPEPELQAEIRDGSGRLIARVDLLLERTCVVEFDGAMKYGKADDLVAEARGQPPRTRVPGRAHRLAGPGSTPHHSQPNSPGFASCWGCADVAGPLNRLFPALLSDVWAAINPVRDQGTGNGG</sequence>
<dbReference type="Proteomes" id="UP000292385">
    <property type="component" value="Unassembled WGS sequence"/>
</dbReference>
<organism evidence="3 4">
    <name type="scientific">Kribbella speibonae</name>
    <dbReference type="NCBI Taxonomy" id="1572660"/>
    <lineage>
        <taxon>Bacteria</taxon>
        <taxon>Bacillati</taxon>
        <taxon>Actinomycetota</taxon>
        <taxon>Actinomycetes</taxon>
        <taxon>Propionibacteriales</taxon>
        <taxon>Kribbellaceae</taxon>
        <taxon>Kribbella</taxon>
    </lineage>
</organism>
<dbReference type="InterPro" id="IPR025159">
    <property type="entry name" value="AbiEi_N"/>
</dbReference>
<dbReference type="EMBL" id="SJJY01000011">
    <property type="protein sequence ID" value="TCC17379.1"/>
    <property type="molecule type" value="Genomic_DNA"/>
</dbReference>
<dbReference type="Pfam" id="PF13338">
    <property type="entry name" value="AbiEi_4"/>
    <property type="match status" value="1"/>
</dbReference>
<name>A0ABY1ZU37_9ACTN</name>
<keyword evidence="4" id="KW-1185">Reference proteome</keyword>
<protein>
    <recommendedName>
        <fullName evidence="2">AbiEi antitoxin N-terminal domain-containing protein</fullName>
    </recommendedName>
</protein>
<accession>A0ABY1ZU37</accession>
<feature type="domain" description="AbiEi antitoxin N-terminal" evidence="2">
    <location>
        <begin position="12"/>
        <end position="50"/>
    </location>
</feature>
<evidence type="ECO:0000313" key="3">
    <source>
        <dbReference type="EMBL" id="TCC17379.1"/>
    </source>
</evidence>
<gene>
    <name evidence="3" type="ORF">E0H58_37020</name>
</gene>
<evidence type="ECO:0000313" key="4">
    <source>
        <dbReference type="Proteomes" id="UP000292385"/>
    </source>
</evidence>
<feature type="region of interest" description="Disordered" evidence="1">
    <location>
        <begin position="272"/>
        <end position="300"/>
    </location>
</feature>